<evidence type="ECO:0000313" key="1">
    <source>
        <dbReference type="EMBL" id="NYJ35049.1"/>
    </source>
</evidence>
<name>A0A7Z0ENB9_9ACTN</name>
<dbReference type="EMBL" id="JACCFS010000001">
    <property type="protein sequence ID" value="NYJ35049.1"/>
    <property type="molecule type" value="Genomic_DNA"/>
</dbReference>
<proteinExistence type="predicted"/>
<comment type="caution">
    <text evidence="1">The sequence shown here is derived from an EMBL/GenBank/DDBJ whole genome shotgun (WGS) entry which is preliminary data.</text>
</comment>
<dbReference type="RefSeq" id="WP_179823991.1">
    <property type="nucleotide sequence ID" value="NZ_JACCFS010000001.1"/>
</dbReference>
<protein>
    <submittedName>
        <fullName evidence="1">Uncharacterized protein</fullName>
    </submittedName>
</protein>
<keyword evidence="2" id="KW-1185">Reference proteome</keyword>
<reference evidence="1 2" key="1">
    <citation type="submission" date="2020-07" db="EMBL/GenBank/DDBJ databases">
        <title>Sequencing the genomes of 1000 actinobacteria strains.</title>
        <authorList>
            <person name="Klenk H.-P."/>
        </authorList>
    </citation>
    <scope>NUCLEOTIDE SEQUENCE [LARGE SCALE GENOMIC DNA]</scope>
    <source>
        <strain evidence="1 2">DSM 44442</strain>
    </source>
</reference>
<organism evidence="1 2">
    <name type="scientific">Nocardiopsis aegyptia</name>
    <dbReference type="NCBI Taxonomy" id="220378"/>
    <lineage>
        <taxon>Bacteria</taxon>
        <taxon>Bacillati</taxon>
        <taxon>Actinomycetota</taxon>
        <taxon>Actinomycetes</taxon>
        <taxon>Streptosporangiales</taxon>
        <taxon>Nocardiopsidaceae</taxon>
        <taxon>Nocardiopsis</taxon>
    </lineage>
</organism>
<sequence>MVQESEQRAAQAAACAAIEEYLAGRLERTLSVYRKARQADGAARGAGEAMADLHAEDLAAWQEHGYLSHANAAAVVDVFYERSIAQAARALRQAPRNTERWERCRARYHSLRHEKAAVEAWLVAQGWDLELRATDHETERGVAGHRWTSASR</sequence>
<dbReference type="Proteomes" id="UP000572051">
    <property type="component" value="Unassembled WGS sequence"/>
</dbReference>
<gene>
    <name evidence="1" type="ORF">HNR10_002930</name>
</gene>
<dbReference type="AlphaFoldDB" id="A0A7Z0ENB9"/>
<evidence type="ECO:0000313" key="2">
    <source>
        <dbReference type="Proteomes" id="UP000572051"/>
    </source>
</evidence>
<accession>A0A7Z0ENB9</accession>